<dbReference type="STRING" id="544712.C6HF87"/>
<dbReference type="InterPro" id="IPR000719">
    <property type="entry name" value="Prot_kinase_dom"/>
</dbReference>
<dbReference type="AlphaFoldDB" id="C6HF87"/>
<evidence type="ECO:0000259" key="1">
    <source>
        <dbReference type="PROSITE" id="PS50011"/>
    </source>
</evidence>
<evidence type="ECO:0000313" key="2">
    <source>
        <dbReference type="EMBL" id="EER40964.1"/>
    </source>
</evidence>
<sequence>MNVSLAQIFSTPLGTLRFHEVAAFSREILQGLSYIHDLCISYRQLSSENVLLSVEMVEIKIANFGTSILKQEYEAQTDICSGFNILNAISVPSESWPLKI</sequence>
<dbReference type="GO" id="GO:0005524">
    <property type="term" value="F:ATP binding"/>
    <property type="evidence" value="ECO:0007669"/>
    <property type="project" value="InterPro"/>
</dbReference>
<dbReference type="InterPro" id="IPR011009">
    <property type="entry name" value="Kinase-like_dom_sf"/>
</dbReference>
<organism evidence="2 3">
    <name type="scientific">Ajellomyces capsulatus (strain H143)</name>
    <name type="common">Darling's disease fungus</name>
    <name type="synonym">Histoplasma capsulatum</name>
    <dbReference type="NCBI Taxonomy" id="544712"/>
    <lineage>
        <taxon>Eukaryota</taxon>
        <taxon>Fungi</taxon>
        <taxon>Dikarya</taxon>
        <taxon>Ascomycota</taxon>
        <taxon>Pezizomycotina</taxon>
        <taxon>Eurotiomycetes</taxon>
        <taxon>Eurotiomycetidae</taxon>
        <taxon>Onygenales</taxon>
        <taxon>Ajellomycetaceae</taxon>
        <taxon>Histoplasma</taxon>
    </lineage>
</organism>
<feature type="domain" description="Protein kinase" evidence="1">
    <location>
        <begin position="1"/>
        <end position="100"/>
    </location>
</feature>
<proteinExistence type="predicted"/>
<dbReference type="PROSITE" id="PS50011">
    <property type="entry name" value="PROTEIN_KINASE_DOM"/>
    <property type="match status" value="1"/>
</dbReference>
<protein>
    <recommendedName>
        <fullName evidence="1">Protein kinase domain-containing protein</fullName>
    </recommendedName>
</protein>
<evidence type="ECO:0000313" key="3">
    <source>
        <dbReference type="Proteomes" id="UP000002624"/>
    </source>
</evidence>
<dbReference type="EMBL" id="GG692424">
    <property type="protein sequence ID" value="EER40964.1"/>
    <property type="molecule type" value="Genomic_DNA"/>
</dbReference>
<dbReference type="Gene3D" id="1.10.510.10">
    <property type="entry name" value="Transferase(Phosphotransferase) domain 1"/>
    <property type="match status" value="1"/>
</dbReference>
<dbReference type="OrthoDB" id="4188793at2759"/>
<gene>
    <name evidence="2" type="ORF">HCDG_04610</name>
</gene>
<dbReference type="GO" id="GO:0004672">
    <property type="term" value="F:protein kinase activity"/>
    <property type="evidence" value="ECO:0007669"/>
    <property type="project" value="InterPro"/>
</dbReference>
<dbReference type="Proteomes" id="UP000002624">
    <property type="component" value="Unassembled WGS sequence"/>
</dbReference>
<name>C6HF87_AJECH</name>
<dbReference type="HOGENOM" id="CLU_2305269_0_0_1"/>
<dbReference type="Pfam" id="PF00069">
    <property type="entry name" value="Pkinase"/>
    <property type="match status" value="1"/>
</dbReference>
<accession>C6HF87</accession>
<dbReference type="SUPFAM" id="SSF56112">
    <property type="entry name" value="Protein kinase-like (PK-like)"/>
    <property type="match status" value="1"/>
</dbReference>
<reference evidence="3" key="1">
    <citation type="submission" date="2009-05" db="EMBL/GenBank/DDBJ databases">
        <title>The genome sequence of Ajellomyces capsulatus strain H143.</title>
        <authorList>
            <person name="Champion M."/>
            <person name="Cuomo C.A."/>
            <person name="Ma L.-J."/>
            <person name="Henn M.R."/>
            <person name="Sil A."/>
            <person name="Goldman B."/>
            <person name="Young S.K."/>
            <person name="Kodira C.D."/>
            <person name="Zeng Q."/>
            <person name="Koehrsen M."/>
            <person name="Alvarado L."/>
            <person name="Berlin A.M."/>
            <person name="Borenstein D."/>
            <person name="Chen Z."/>
            <person name="Engels R."/>
            <person name="Freedman E."/>
            <person name="Gellesch M."/>
            <person name="Goldberg J."/>
            <person name="Griggs A."/>
            <person name="Gujja S."/>
            <person name="Heiman D.I."/>
            <person name="Hepburn T.A."/>
            <person name="Howarth C."/>
            <person name="Jen D."/>
            <person name="Larson L."/>
            <person name="Lewis B."/>
            <person name="Mehta T."/>
            <person name="Park D."/>
            <person name="Pearson M."/>
            <person name="Roberts A."/>
            <person name="Saif S."/>
            <person name="Shea T.D."/>
            <person name="Shenoy N."/>
            <person name="Sisk P."/>
            <person name="Stolte C."/>
            <person name="Sykes S."/>
            <person name="Walk T."/>
            <person name="White J."/>
            <person name="Yandava C."/>
            <person name="Klein B."/>
            <person name="McEwen J.G."/>
            <person name="Puccia R."/>
            <person name="Goldman G.H."/>
            <person name="Felipe M.S."/>
            <person name="Nino-Vega G."/>
            <person name="San-Blas G."/>
            <person name="Taylor J.W."/>
            <person name="Mendoza L."/>
            <person name="Galagan J.E."/>
            <person name="Nusbaum C."/>
            <person name="Birren B.W."/>
        </authorList>
    </citation>
    <scope>NUCLEOTIDE SEQUENCE [LARGE SCALE GENOMIC DNA]</scope>
    <source>
        <strain evidence="3">H143</strain>
    </source>
</reference>
<dbReference type="VEuPathDB" id="FungiDB:HCDG_04610"/>